<protein>
    <submittedName>
        <fullName evidence="2">Uncharacterized protein</fullName>
    </submittedName>
</protein>
<keyword evidence="3" id="KW-1185">Reference proteome</keyword>
<feature type="transmembrane region" description="Helical" evidence="1">
    <location>
        <begin position="102"/>
        <end position="123"/>
    </location>
</feature>
<organism evidence="2 3">
    <name type="scientific">Alteriqipengyuania lutimaris</name>
    <dbReference type="NCBI Taxonomy" id="1538146"/>
    <lineage>
        <taxon>Bacteria</taxon>
        <taxon>Pseudomonadati</taxon>
        <taxon>Pseudomonadota</taxon>
        <taxon>Alphaproteobacteria</taxon>
        <taxon>Sphingomonadales</taxon>
        <taxon>Erythrobacteraceae</taxon>
        <taxon>Alteriqipengyuania</taxon>
    </lineage>
</organism>
<feature type="transmembrane region" description="Helical" evidence="1">
    <location>
        <begin position="12"/>
        <end position="33"/>
    </location>
</feature>
<dbReference type="EMBL" id="QRBB01000001">
    <property type="protein sequence ID" value="RDS76968.1"/>
    <property type="molecule type" value="Genomic_DNA"/>
</dbReference>
<accession>A0A395LJ36</accession>
<sequence length="129" mass="13686">MIERDEARSPGSIAGTVLLALLAPFALIGLLIFQENFASELEQMLGEGWGVGAALLTVGFMTGLSYLVGRIGRNMMSPAELAALEEEEEHRRWMQSIDGDSMPGLIFAVAGGAAILTAIYFLAEAITPG</sequence>
<proteinExistence type="predicted"/>
<keyword evidence="1" id="KW-0472">Membrane</keyword>
<keyword evidence="1" id="KW-1133">Transmembrane helix</keyword>
<dbReference type="Proteomes" id="UP000254101">
    <property type="component" value="Unassembled WGS sequence"/>
</dbReference>
<name>A0A395LJ36_9SPHN</name>
<evidence type="ECO:0000313" key="3">
    <source>
        <dbReference type="Proteomes" id="UP000254101"/>
    </source>
</evidence>
<evidence type="ECO:0000256" key="1">
    <source>
        <dbReference type="SAM" id="Phobius"/>
    </source>
</evidence>
<dbReference type="RefSeq" id="WP_115491190.1">
    <property type="nucleotide sequence ID" value="NZ_JACHWW010000001.1"/>
</dbReference>
<comment type="caution">
    <text evidence="2">The sequence shown here is derived from an EMBL/GenBank/DDBJ whole genome shotgun (WGS) entry which is preliminary data.</text>
</comment>
<gene>
    <name evidence="2" type="ORF">DL238_04655</name>
</gene>
<keyword evidence="1" id="KW-0812">Transmembrane</keyword>
<dbReference type="OrthoDB" id="9975320at2"/>
<reference evidence="2 3" key="1">
    <citation type="submission" date="2018-07" db="EMBL/GenBank/DDBJ databases">
        <title>Erythrobacter nanhaiensis sp. nov., a novel member of the genus Erythrobacter isolated from the South China Sea.</title>
        <authorList>
            <person name="Chen X."/>
            <person name="Liu J."/>
        </authorList>
    </citation>
    <scope>NUCLEOTIDE SEQUENCE [LARGE SCALE GENOMIC DNA]</scope>
    <source>
        <strain evidence="2 3">S-5</strain>
    </source>
</reference>
<dbReference type="AlphaFoldDB" id="A0A395LJ36"/>
<evidence type="ECO:0000313" key="2">
    <source>
        <dbReference type="EMBL" id="RDS76968.1"/>
    </source>
</evidence>
<feature type="transmembrane region" description="Helical" evidence="1">
    <location>
        <begin position="48"/>
        <end position="68"/>
    </location>
</feature>